<feature type="transmembrane region" description="Helical" evidence="1">
    <location>
        <begin position="97"/>
        <end position="122"/>
    </location>
</feature>
<dbReference type="Pfam" id="PF12725">
    <property type="entry name" value="DUF3810"/>
    <property type="match status" value="1"/>
</dbReference>
<dbReference type="RefSeq" id="WP_211430373.1">
    <property type="nucleotide sequence ID" value="NZ_CP072649.1"/>
</dbReference>
<keyword evidence="1" id="KW-0812">Transmembrane</keyword>
<accession>A0ABX8BFN3</accession>
<protein>
    <submittedName>
        <fullName evidence="2">DUF3810 domain-containing protein</fullName>
    </submittedName>
</protein>
<name>A0ABX8BFN3_9BACT</name>
<dbReference type="Proteomes" id="UP000676506">
    <property type="component" value="Chromosome 2"/>
</dbReference>
<evidence type="ECO:0000256" key="1">
    <source>
        <dbReference type="SAM" id="Phobius"/>
    </source>
</evidence>
<dbReference type="EMBL" id="CP072649">
    <property type="protein sequence ID" value="QUW04484.1"/>
    <property type="molecule type" value="Genomic_DNA"/>
</dbReference>
<gene>
    <name evidence="2" type="ORF">J8C06_11890</name>
</gene>
<dbReference type="InterPro" id="IPR024294">
    <property type="entry name" value="DUF3810"/>
</dbReference>
<evidence type="ECO:0000313" key="3">
    <source>
        <dbReference type="Proteomes" id="UP000676506"/>
    </source>
</evidence>
<keyword evidence="3" id="KW-1185">Reference proteome</keyword>
<keyword evidence="1" id="KW-0472">Membrane</keyword>
<keyword evidence="1" id="KW-1133">Transmembrane helix</keyword>
<feature type="transmembrane region" description="Helical" evidence="1">
    <location>
        <begin position="62"/>
        <end position="85"/>
    </location>
</feature>
<evidence type="ECO:0000313" key="2">
    <source>
        <dbReference type="EMBL" id="QUW04484.1"/>
    </source>
</evidence>
<sequence>MLRRLSATTWSLWLLAGLVSGSAYGLRVLADHAPRLVETVYAGWVYPALAAWVALPGRLVPFSLAEAVLGMLLAGSLGLGAWAAWHGRRQRPRLGILLGRGVPVAIICLGLGAHLFLLLFGYHYARTAVPNTFGLTPPPPDPVALEQFARTCVEQANAELAAAAPPLDAENGSRLPMSLAELTDLLDASFRRCPELAHLAHIQFAPPKAPWSSGLMARAGISGIFIPFTGEPHYDRYQPASSLPFTVAHEMAHQRGFAFESEANFVATIVCLRAEHPYIRYSGWAGAARYALRDLARAPARYQAVAALAGDGLRTDWRAQGRYWSRYASGRLARVSMRLNHAYLQANGVSSGVANYGEVTGWLLAWQAAGKLN</sequence>
<proteinExistence type="predicted"/>
<organism evidence="2 3">
    <name type="scientific">Chloracidobacterium validum</name>
    <dbReference type="NCBI Taxonomy" id="2821543"/>
    <lineage>
        <taxon>Bacteria</taxon>
        <taxon>Pseudomonadati</taxon>
        <taxon>Acidobacteriota</taxon>
        <taxon>Terriglobia</taxon>
        <taxon>Terriglobales</taxon>
        <taxon>Acidobacteriaceae</taxon>
        <taxon>Chloracidobacterium</taxon>
    </lineage>
</organism>
<reference evidence="2 3" key="1">
    <citation type="submission" date="2021-03" db="EMBL/GenBank/DDBJ databases">
        <title>Genomic and phenotypic characterization of Chloracidobacterium isolates provides evidence for multiple species.</title>
        <authorList>
            <person name="Saini M.K."/>
            <person name="Costas A.M.G."/>
            <person name="Tank M."/>
            <person name="Bryant D.A."/>
        </authorList>
    </citation>
    <scope>NUCLEOTIDE SEQUENCE [LARGE SCALE GENOMIC DNA]</scope>
    <source>
        <strain evidence="2 3">BV2-C</strain>
    </source>
</reference>